<gene>
    <name evidence="4" type="ORF">SAMN05660649_04884</name>
</gene>
<dbReference type="InterPro" id="IPR007391">
    <property type="entry name" value="Vancomycin_resist_VanW"/>
</dbReference>
<dbReference type="Proteomes" id="UP000199337">
    <property type="component" value="Unassembled WGS sequence"/>
</dbReference>
<dbReference type="EMBL" id="FOOX01000027">
    <property type="protein sequence ID" value="SFH35936.1"/>
    <property type="molecule type" value="Genomic_DNA"/>
</dbReference>
<dbReference type="PANTHER" id="PTHR35788">
    <property type="entry name" value="EXPORTED PROTEIN-RELATED"/>
    <property type="match status" value="1"/>
</dbReference>
<dbReference type="InterPro" id="IPR022029">
    <property type="entry name" value="YoaR-like_PG-bd"/>
</dbReference>
<feature type="compositionally biased region" description="Polar residues" evidence="2">
    <location>
        <begin position="554"/>
        <end position="568"/>
    </location>
</feature>
<dbReference type="Pfam" id="PF04294">
    <property type="entry name" value="VanW"/>
    <property type="match status" value="1"/>
</dbReference>
<dbReference type="STRING" id="341036.SAMN05660649_04884"/>
<accession>A0A1I2ZED4</accession>
<evidence type="ECO:0000256" key="2">
    <source>
        <dbReference type="SAM" id="MobiDB-lite"/>
    </source>
</evidence>
<sequence>MRRMSLIAVFALIAAVGIFFSLSGASYADKIVQGVRVGPVSLGGLAGNQAEEKLADLDARISKIPVLIKHGERSWQIETGMLGVSLDFKSTLEKALQVGHTGSFIAQWQDRHRIKSHGLELDPVVKVDQAMLKKKITAVVGDLIIEPQNAGFTITGDDQVETIPGRMGRNVNFALLEEDLTESIASGRTAADLELPLVSTAPQRSLEDIKAMGINGRISAYSTKFDASQAGRTYNIKVAASALDGLLIGPGEEFSFNRVVGPRSSEAGYKNANVIINNELVPGLGGGVCQVSSTLYNAVLLANLKVTDRSNHSLPIGYVPMGRDATVAYDAIDFRFVNNGESYIYIKTAVDGNNLIIKLFGNKEKTSKVEINSWVKDQIEPTIVYEKDPNLASGEQVVKQKGSEGFIAVTERIVWQDGKKIIEQLPESHYQKVNRIIAIGTGEVKPSLVVPTDDELAPANISKPDAAVPGNIIEPGGIEPGGTATPGDITVPDNTTPPGENAAPDNATSPGDNAAPDSPTSPESTADTDETAGAGEQWDLPDEPGSGQLKPQPEDTSASEQKVTNGNEPQPEAQMSPEGDEEIEPETDTEL</sequence>
<dbReference type="InterPro" id="IPR052913">
    <property type="entry name" value="Glycopeptide_resist_protein"/>
</dbReference>
<organism evidence="4 5">
    <name type="scientific">Desulfotruncus arcticus DSM 17038</name>
    <dbReference type="NCBI Taxonomy" id="1121424"/>
    <lineage>
        <taxon>Bacteria</taxon>
        <taxon>Bacillati</taxon>
        <taxon>Bacillota</taxon>
        <taxon>Clostridia</taxon>
        <taxon>Eubacteriales</taxon>
        <taxon>Desulfallaceae</taxon>
        <taxon>Desulfotruncus</taxon>
    </lineage>
</organism>
<evidence type="ECO:0000313" key="5">
    <source>
        <dbReference type="Proteomes" id="UP000199337"/>
    </source>
</evidence>
<dbReference type="InterPro" id="IPR011098">
    <property type="entry name" value="G5_dom"/>
</dbReference>
<dbReference type="OrthoDB" id="9797191at2"/>
<feature type="compositionally biased region" description="Low complexity" evidence="2">
    <location>
        <begin position="469"/>
        <end position="487"/>
    </location>
</feature>
<reference evidence="5" key="1">
    <citation type="submission" date="2016-10" db="EMBL/GenBank/DDBJ databases">
        <authorList>
            <person name="Varghese N."/>
            <person name="Submissions S."/>
        </authorList>
    </citation>
    <scope>NUCLEOTIDE SEQUENCE [LARGE SCALE GENOMIC DNA]</scope>
    <source>
        <strain evidence="5">DSM 17038</strain>
    </source>
</reference>
<dbReference type="PANTHER" id="PTHR35788:SF1">
    <property type="entry name" value="EXPORTED PROTEIN"/>
    <property type="match status" value="1"/>
</dbReference>
<evidence type="ECO:0000256" key="1">
    <source>
        <dbReference type="ARBA" id="ARBA00022729"/>
    </source>
</evidence>
<dbReference type="Pfam" id="PF12229">
    <property type="entry name" value="PG_binding_4"/>
    <property type="match status" value="1"/>
</dbReference>
<evidence type="ECO:0000313" key="4">
    <source>
        <dbReference type="EMBL" id="SFH35936.1"/>
    </source>
</evidence>
<dbReference type="Pfam" id="PF07501">
    <property type="entry name" value="G5"/>
    <property type="match status" value="1"/>
</dbReference>
<feature type="region of interest" description="Disordered" evidence="2">
    <location>
        <begin position="459"/>
        <end position="591"/>
    </location>
</feature>
<protein>
    <submittedName>
        <fullName evidence="4">Vancomycin resistance protein YoaR, contains peptidoglycan-binding and VanW domains</fullName>
    </submittedName>
</protein>
<feature type="domain" description="G5" evidence="3">
    <location>
        <begin position="365"/>
        <end position="443"/>
    </location>
</feature>
<dbReference type="AlphaFoldDB" id="A0A1I2ZED4"/>
<proteinExistence type="predicted"/>
<name>A0A1I2ZED4_9FIRM</name>
<evidence type="ECO:0000259" key="3">
    <source>
        <dbReference type="PROSITE" id="PS51109"/>
    </source>
</evidence>
<dbReference type="PROSITE" id="PS51109">
    <property type="entry name" value="G5"/>
    <property type="match status" value="1"/>
</dbReference>
<dbReference type="Gene3D" id="2.20.230.10">
    <property type="entry name" value="Resuscitation-promoting factor rpfb"/>
    <property type="match status" value="1"/>
</dbReference>
<feature type="compositionally biased region" description="Acidic residues" evidence="2">
    <location>
        <begin position="578"/>
        <end position="591"/>
    </location>
</feature>
<keyword evidence="5" id="KW-1185">Reference proteome</keyword>
<dbReference type="SMART" id="SM01208">
    <property type="entry name" value="G5"/>
    <property type="match status" value="1"/>
</dbReference>
<keyword evidence="1" id="KW-0732">Signal</keyword>